<evidence type="ECO:0000259" key="3">
    <source>
        <dbReference type="PROSITE" id="PS50206"/>
    </source>
</evidence>
<evidence type="ECO:0000256" key="2">
    <source>
        <dbReference type="ARBA" id="ARBA00022737"/>
    </source>
</evidence>
<keyword evidence="5" id="KW-1185">Reference proteome</keyword>
<sequence>MPRWRQLVPSAWVAGLVTGAPITAAPAGEWRLFEIGFGAAEAFARGHIPGAGYIDTAQLERAPLWNKVPDAELKQLLLGHGIRHDVTVVLYSRNSLAAARAAHLLRYAGVVDVRLLDGGFAAWTGAGLAVAQGLPQTYDAAADFGAAFPGRPFRGSPNT</sequence>
<proteinExistence type="predicted"/>
<protein>
    <recommendedName>
        <fullName evidence="3">Rhodanese domain-containing protein</fullName>
    </recommendedName>
</protein>
<dbReference type="SUPFAM" id="SSF52821">
    <property type="entry name" value="Rhodanese/Cell cycle control phosphatase"/>
    <property type="match status" value="1"/>
</dbReference>
<feature type="domain" description="Rhodanese" evidence="3">
    <location>
        <begin position="38"/>
        <end position="132"/>
    </location>
</feature>
<dbReference type="PROSITE" id="PS50206">
    <property type="entry name" value="RHODANESE_3"/>
    <property type="match status" value="1"/>
</dbReference>
<reference evidence="4 5" key="1">
    <citation type="submission" date="2020-04" db="EMBL/GenBank/DDBJ databases">
        <title>Massilia sp. RP-1-19 isolated from soil.</title>
        <authorList>
            <person name="Dahal R.H."/>
        </authorList>
    </citation>
    <scope>NUCLEOTIDE SEQUENCE [LARGE SCALE GENOMIC DNA]</scope>
    <source>
        <strain evidence="4 5">RP-1-19</strain>
    </source>
</reference>
<evidence type="ECO:0000313" key="4">
    <source>
        <dbReference type="EMBL" id="NML60972.1"/>
    </source>
</evidence>
<dbReference type="InterPro" id="IPR001763">
    <property type="entry name" value="Rhodanese-like_dom"/>
</dbReference>
<dbReference type="PANTHER" id="PTHR11364:SF27">
    <property type="entry name" value="SULFURTRANSFERASE"/>
    <property type="match status" value="1"/>
</dbReference>
<dbReference type="PROSITE" id="PS00380">
    <property type="entry name" value="RHODANESE_1"/>
    <property type="match status" value="1"/>
</dbReference>
<dbReference type="SMART" id="SM00450">
    <property type="entry name" value="RHOD"/>
    <property type="match status" value="1"/>
</dbReference>
<accession>A0A848HIS0</accession>
<dbReference type="Proteomes" id="UP000583752">
    <property type="component" value="Unassembled WGS sequence"/>
</dbReference>
<dbReference type="PANTHER" id="PTHR11364">
    <property type="entry name" value="THIOSULFATE SULFERTANSFERASE"/>
    <property type="match status" value="1"/>
</dbReference>
<dbReference type="Pfam" id="PF00581">
    <property type="entry name" value="Rhodanese"/>
    <property type="match status" value="1"/>
</dbReference>
<evidence type="ECO:0000313" key="5">
    <source>
        <dbReference type="Proteomes" id="UP000583752"/>
    </source>
</evidence>
<dbReference type="Gene3D" id="3.40.250.10">
    <property type="entry name" value="Rhodanese-like domain"/>
    <property type="match status" value="1"/>
</dbReference>
<dbReference type="InterPro" id="IPR001307">
    <property type="entry name" value="Thiosulphate_STrfase_CS"/>
</dbReference>
<comment type="caution">
    <text evidence="4">The sequence shown here is derived from an EMBL/GenBank/DDBJ whole genome shotgun (WGS) entry which is preliminary data.</text>
</comment>
<dbReference type="GO" id="GO:0004792">
    <property type="term" value="F:thiosulfate-cyanide sulfurtransferase activity"/>
    <property type="evidence" value="ECO:0007669"/>
    <property type="project" value="InterPro"/>
</dbReference>
<organism evidence="4 5">
    <name type="scientific">Massilia polaris</name>
    <dbReference type="NCBI Taxonomy" id="2728846"/>
    <lineage>
        <taxon>Bacteria</taxon>
        <taxon>Pseudomonadati</taxon>
        <taxon>Pseudomonadota</taxon>
        <taxon>Betaproteobacteria</taxon>
        <taxon>Burkholderiales</taxon>
        <taxon>Oxalobacteraceae</taxon>
        <taxon>Telluria group</taxon>
        <taxon>Massilia</taxon>
    </lineage>
</organism>
<keyword evidence="2" id="KW-0677">Repeat</keyword>
<dbReference type="InterPro" id="IPR036873">
    <property type="entry name" value="Rhodanese-like_dom_sf"/>
</dbReference>
<gene>
    <name evidence="4" type="ORF">HHL21_07720</name>
</gene>
<dbReference type="EMBL" id="JABBGG010000003">
    <property type="protein sequence ID" value="NML60972.1"/>
    <property type="molecule type" value="Genomic_DNA"/>
</dbReference>
<dbReference type="AlphaFoldDB" id="A0A848HIS0"/>
<dbReference type="InterPro" id="IPR045078">
    <property type="entry name" value="TST/MPST-like"/>
</dbReference>
<evidence type="ECO:0000256" key="1">
    <source>
        <dbReference type="ARBA" id="ARBA00022679"/>
    </source>
</evidence>
<name>A0A848HIS0_9BURK</name>
<keyword evidence="1" id="KW-0808">Transferase</keyword>